<proteinExistence type="predicted"/>
<organism evidence="2 3">
    <name type="scientific">Methanoculleus chikugoensis</name>
    <dbReference type="NCBI Taxonomy" id="118126"/>
    <lineage>
        <taxon>Archaea</taxon>
        <taxon>Methanobacteriati</taxon>
        <taxon>Methanobacteriota</taxon>
        <taxon>Stenosarchaea group</taxon>
        <taxon>Methanomicrobia</taxon>
        <taxon>Methanomicrobiales</taxon>
        <taxon>Methanomicrobiaceae</taxon>
        <taxon>Methanoculleus</taxon>
    </lineage>
</organism>
<dbReference type="Proteomes" id="UP000824969">
    <property type="component" value="Chromosome"/>
</dbReference>
<gene>
    <name evidence="2" type="ORF">MchiMG62_05680</name>
</gene>
<name>A0ABN5XFF9_9EURY</name>
<evidence type="ECO:0000256" key="1">
    <source>
        <dbReference type="SAM" id="Phobius"/>
    </source>
</evidence>
<sequence length="93" mass="10070">MYNENRDKILLILGAIVAVPIIYLLSSMRGGLAEVFFSAVDTFFEKLGIHGFGKLLSALLGLVPPLLELGIALLILALIGAVFSLILDAFRIR</sequence>
<protein>
    <submittedName>
        <fullName evidence="2">Uncharacterized protein</fullName>
    </submittedName>
</protein>
<dbReference type="RefSeq" id="WP_221057803.1">
    <property type="nucleotide sequence ID" value="NZ_AP019781.1"/>
</dbReference>
<feature type="transmembrane region" description="Helical" evidence="1">
    <location>
        <begin position="9"/>
        <end position="26"/>
    </location>
</feature>
<accession>A0ABN5XFF9</accession>
<keyword evidence="1" id="KW-0812">Transmembrane</keyword>
<feature type="transmembrane region" description="Helical" evidence="1">
    <location>
        <begin position="69"/>
        <end position="90"/>
    </location>
</feature>
<dbReference type="EMBL" id="AP019781">
    <property type="protein sequence ID" value="BBL67387.1"/>
    <property type="molecule type" value="Genomic_DNA"/>
</dbReference>
<dbReference type="GeneID" id="66130072"/>
<evidence type="ECO:0000313" key="3">
    <source>
        <dbReference type="Proteomes" id="UP000824969"/>
    </source>
</evidence>
<keyword evidence="1" id="KW-1133">Transmembrane helix</keyword>
<keyword evidence="3" id="KW-1185">Reference proteome</keyword>
<keyword evidence="1" id="KW-0472">Membrane</keyword>
<evidence type="ECO:0000313" key="2">
    <source>
        <dbReference type="EMBL" id="BBL67387.1"/>
    </source>
</evidence>
<reference evidence="2 3" key="1">
    <citation type="submission" date="2019-06" db="EMBL/GenBank/DDBJ databases">
        <title>Complete genome sequence of Methanoculleus chikugoensis strain MG62.</title>
        <authorList>
            <person name="Asakawa S."/>
            <person name="Dianou D."/>
        </authorList>
    </citation>
    <scope>NUCLEOTIDE SEQUENCE [LARGE SCALE GENOMIC DNA]</scope>
    <source>
        <strain evidence="2 3">MG62</strain>
    </source>
</reference>